<dbReference type="AlphaFoldDB" id="A0A085VSX3"/>
<dbReference type="SUPFAM" id="SSF141371">
    <property type="entry name" value="PilZ domain-like"/>
    <property type="match status" value="1"/>
</dbReference>
<sequence>MSPHLWTHDLIEETRSKLDPLADTVPYERVSPSSTGGALLRGEAQSTPDRASGPARFHEELVEPERIQLALMTAASLGGRGLLRRNGRATRLVLEQVDLKSRCLRWRCAALAESEGSLPYEAEVAGYNSVYRMRLQEGTWEGEQLRTPLPDRLVRVRHRLYRRVSPPPATRLVLPLHSGSEWEREVLDVSFGGLGVRLLPGERLEPGWVLSACVLLTEAGKPIHLRAEIRHVSVTAEGTSVCGLRVEPLTGLDTERWRELVTRSLCPATRTDGSLVEPLWQLFIDSGYFNLASHSAEWFEDQRASFLELGRRAAHLPQLMCLAAWPSARGVEATLASMKPYQSLWLVHQLAKRPGSAPSPITTGRILRDLYVRTVEHAQGDPGFRWLGAYIEGTVPFVHRVHSGFARRMAGTGRTLLLPLRMVDVSCAEPRKALPVGMTLGPATPFEQALLARKLARLRPASYLEALDLSAESLELEAAAGAWREAGLERERHILVARHQGRPLAAAVLEVGQRGANPFRLLDAVRLFPLAPETGEAREALLDAARQWYASRGRDTFVFMQEDGLNSHVAHGAARPYLWLIAAELAPDFLEHIHTQTAGRLPTSAEKELS</sequence>
<keyword evidence="4" id="KW-1185">Reference proteome</keyword>
<feature type="domain" description="PilZ" evidence="2">
    <location>
        <begin position="159"/>
        <end position="255"/>
    </location>
</feature>
<dbReference type="InterPro" id="IPR009875">
    <property type="entry name" value="PilZ_domain"/>
</dbReference>
<feature type="region of interest" description="Disordered" evidence="1">
    <location>
        <begin position="28"/>
        <end position="55"/>
    </location>
</feature>
<organism evidence="3 4">
    <name type="scientific">Hyalangium minutum</name>
    <dbReference type="NCBI Taxonomy" id="394096"/>
    <lineage>
        <taxon>Bacteria</taxon>
        <taxon>Pseudomonadati</taxon>
        <taxon>Myxococcota</taxon>
        <taxon>Myxococcia</taxon>
        <taxon>Myxococcales</taxon>
        <taxon>Cystobacterineae</taxon>
        <taxon>Archangiaceae</taxon>
        <taxon>Hyalangium</taxon>
    </lineage>
</organism>
<evidence type="ECO:0000313" key="3">
    <source>
        <dbReference type="EMBL" id="KFE58536.1"/>
    </source>
</evidence>
<name>A0A085VSX3_9BACT</name>
<dbReference type="EMBL" id="JMCB01000035">
    <property type="protein sequence ID" value="KFE58536.1"/>
    <property type="molecule type" value="Genomic_DNA"/>
</dbReference>
<proteinExistence type="predicted"/>
<protein>
    <recommendedName>
        <fullName evidence="2">PilZ domain-containing protein</fullName>
    </recommendedName>
</protein>
<gene>
    <name evidence="3" type="ORF">DB31_6257</name>
</gene>
<evidence type="ECO:0000313" key="4">
    <source>
        <dbReference type="Proteomes" id="UP000028725"/>
    </source>
</evidence>
<dbReference type="RefSeq" id="WP_169787174.1">
    <property type="nucleotide sequence ID" value="NZ_JMCB01000035.1"/>
</dbReference>
<dbReference type="GO" id="GO:0035438">
    <property type="term" value="F:cyclic-di-GMP binding"/>
    <property type="evidence" value="ECO:0007669"/>
    <property type="project" value="InterPro"/>
</dbReference>
<comment type="caution">
    <text evidence="3">The sequence shown here is derived from an EMBL/GenBank/DDBJ whole genome shotgun (WGS) entry which is preliminary data.</text>
</comment>
<reference evidence="3 4" key="1">
    <citation type="submission" date="2014-04" db="EMBL/GenBank/DDBJ databases">
        <title>Genome assembly of Hyalangium minutum DSM 14724.</title>
        <authorList>
            <person name="Sharma G."/>
            <person name="Subramanian S."/>
        </authorList>
    </citation>
    <scope>NUCLEOTIDE SEQUENCE [LARGE SCALE GENOMIC DNA]</scope>
    <source>
        <strain evidence="3 4">DSM 14724</strain>
    </source>
</reference>
<dbReference type="STRING" id="394096.DB31_6257"/>
<dbReference type="Pfam" id="PF07238">
    <property type="entry name" value="PilZ"/>
    <property type="match status" value="1"/>
</dbReference>
<dbReference type="Gene3D" id="2.40.10.220">
    <property type="entry name" value="predicted glycosyltransferase like domains"/>
    <property type="match status" value="1"/>
</dbReference>
<evidence type="ECO:0000256" key="1">
    <source>
        <dbReference type="SAM" id="MobiDB-lite"/>
    </source>
</evidence>
<evidence type="ECO:0000259" key="2">
    <source>
        <dbReference type="Pfam" id="PF07238"/>
    </source>
</evidence>
<dbReference type="Proteomes" id="UP000028725">
    <property type="component" value="Unassembled WGS sequence"/>
</dbReference>
<accession>A0A085VSX3</accession>